<evidence type="ECO:0000313" key="2">
    <source>
        <dbReference type="EMBL" id="MBU5484289.1"/>
    </source>
</evidence>
<reference evidence="2 3" key="1">
    <citation type="submission" date="2021-06" db="EMBL/GenBank/DDBJ databases">
        <authorList>
            <person name="Sun Q."/>
            <person name="Li D."/>
        </authorList>
    </citation>
    <scope>NUCLEOTIDE SEQUENCE [LARGE SCALE GENOMIC DNA]</scope>
    <source>
        <strain evidence="2 3">MSJ-11</strain>
    </source>
</reference>
<dbReference type="PROSITE" id="PS51186">
    <property type="entry name" value="GNAT"/>
    <property type="match status" value="1"/>
</dbReference>
<gene>
    <name evidence="2" type="ORF">KQI86_08105</name>
</gene>
<dbReference type="InterPro" id="IPR000182">
    <property type="entry name" value="GNAT_dom"/>
</dbReference>
<dbReference type="Proteomes" id="UP000726170">
    <property type="component" value="Unassembled WGS sequence"/>
</dbReference>
<comment type="caution">
    <text evidence="2">The sequence shown here is derived from an EMBL/GenBank/DDBJ whole genome shotgun (WGS) entry which is preliminary data.</text>
</comment>
<name>A0ABS6EGG9_9CLOT</name>
<evidence type="ECO:0000259" key="1">
    <source>
        <dbReference type="PROSITE" id="PS51186"/>
    </source>
</evidence>
<dbReference type="InterPro" id="IPR052829">
    <property type="entry name" value="N-acetyltransferase_domain"/>
</dbReference>
<sequence length="212" mass="24519">MNMNEVIYRNLVKEDYDLVKELIGKAFGFDEFIKDKKFLDLLSNIYLQNCILGSSFSKVAEKNNKVIGIILGDAEKDKNRLKKAHNTLSIACTGIKLIMTSKDNKNVLKEFLKLKDTYNEIIQGKKDDFQGCIQLFIVSKESRGLGVGKTLINHLSNYMKSMDVQSIYLYTDSRCNYGFYDSQNFKRLNEKEIYLDSLQSKLNVFLYGYNFN</sequence>
<dbReference type="Pfam" id="PF00583">
    <property type="entry name" value="Acetyltransf_1"/>
    <property type="match status" value="1"/>
</dbReference>
<keyword evidence="3" id="KW-1185">Reference proteome</keyword>
<protein>
    <submittedName>
        <fullName evidence="2">GNAT family N-acetyltransferase</fullName>
    </submittedName>
</protein>
<dbReference type="PANTHER" id="PTHR43259">
    <property type="entry name" value="SPT10P"/>
    <property type="match status" value="1"/>
</dbReference>
<feature type="domain" description="N-acetyltransferase" evidence="1">
    <location>
        <begin position="6"/>
        <end position="212"/>
    </location>
</feature>
<dbReference type="PANTHER" id="PTHR43259:SF1">
    <property type="entry name" value="N-ACETYLTRANSFERASE DOMAIN-CONTAINING PROTEIN"/>
    <property type="match status" value="1"/>
</dbReference>
<dbReference type="CDD" id="cd04301">
    <property type="entry name" value="NAT_SF"/>
    <property type="match status" value="1"/>
</dbReference>
<accession>A0ABS6EGG9</accession>
<organism evidence="2 3">
    <name type="scientific">Clostridium mobile</name>
    <dbReference type="NCBI Taxonomy" id="2841512"/>
    <lineage>
        <taxon>Bacteria</taxon>
        <taxon>Bacillati</taxon>
        <taxon>Bacillota</taxon>
        <taxon>Clostridia</taxon>
        <taxon>Eubacteriales</taxon>
        <taxon>Clostridiaceae</taxon>
        <taxon>Clostridium</taxon>
    </lineage>
</organism>
<proteinExistence type="predicted"/>
<evidence type="ECO:0000313" key="3">
    <source>
        <dbReference type="Proteomes" id="UP000726170"/>
    </source>
</evidence>
<dbReference type="EMBL" id="JAHLQF010000002">
    <property type="protein sequence ID" value="MBU5484289.1"/>
    <property type="molecule type" value="Genomic_DNA"/>
</dbReference>